<dbReference type="AlphaFoldDB" id="A0A0S1XC37"/>
<dbReference type="GO" id="GO:0097589">
    <property type="term" value="C:archaeal-type flagellum"/>
    <property type="evidence" value="ECO:0007669"/>
    <property type="project" value="UniProtKB-SubCell"/>
</dbReference>
<reference evidence="7 8" key="1">
    <citation type="journal article" date="2016" name="Genome Announc.">
        <title>Complete genome sequence of the hyperthermophilic and piezophilic archaeon Thermococcus barophilus Ch5, capable of growth at the expense of hydrogenogenesis from carbon monoxide and formate.</title>
        <authorList>
            <person name="Oger P."/>
            <person name="Sokolova T.G."/>
            <person name="Kozhevnikova D.A."/>
            <person name="Taranov E.A."/>
            <person name="Vannier P."/>
            <person name="Lee H.S."/>
            <person name="Kwon K.K."/>
            <person name="Kang S.G."/>
            <person name="Lee J.H."/>
            <person name="Bonch-Osmolovskaya E.A."/>
            <person name="Lebedinsky A.V."/>
        </authorList>
    </citation>
    <scope>NUCLEOTIDE SEQUENCE [LARGE SCALE GENOMIC DNA]</scope>
    <source>
        <strain evidence="8">Ch5</strain>
    </source>
</reference>
<evidence type="ECO:0000256" key="1">
    <source>
        <dbReference type="ARBA" id="ARBA00002236"/>
    </source>
</evidence>
<keyword evidence="6" id="KW-1133">Transmembrane helix</keyword>
<keyword evidence="4 5" id="KW-0974">Archaeal flagellum</keyword>
<dbReference type="GeneID" id="77168884"/>
<dbReference type="PANTHER" id="PTHR35903:SF1">
    <property type="entry name" value="FLAGELLIN B1"/>
    <property type="match status" value="1"/>
</dbReference>
<evidence type="ECO:0000313" key="7">
    <source>
        <dbReference type="EMBL" id="ALM75354.1"/>
    </source>
</evidence>
<comment type="similarity">
    <text evidence="3 5">Belongs to the archaeal flagellin family.</text>
</comment>
<dbReference type="PANTHER" id="PTHR35903">
    <property type="entry name" value="FLAGELLIN B1"/>
    <property type="match status" value="1"/>
</dbReference>
<evidence type="ECO:0000256" key="6">
    <source>
        <dbReference type="SAM" id="Phobius"/>
    </source>
</evidence>
<dbReference type="GO" id="GO:0005198">
    <property type="term" value="F:structural molecule activity"/>
    <property type="evidence" value="ECO:0007669"/>
    <property type="project" value="InterPro"/>
</dbReference>
<sequence length="311" mass="33083">MARRGAIGIGTLIVFIAMVLVAAVAAAVLINTSGFLQQKASSTGRQTTQEVASGIKVTSVVGYTPDRTDITKLAVYITPNAGSAGIDLVNTRITLSDGKTEALLKYGTYNLTGLNIAFTNDTVGNIYANATQFANELGITQYMLEKSGLTSLDNYYVNMTLLKNQGLIDFGNTTTAITWIYFKNPEFTKGAITDIFAGGIDYTSDTNLQIVNTTFGVVASISWPEFIWNGIGPTTFGIIGVQDYDGSVKQLTPTLSSGDIVILAINTNKVFNGGIPVRARITGEVIPENGAPGIIDFVTPSTYTSNVIDLQ</sequence>
<evidence type="ECO:0000313" key="8">
    <source>
        <dbReference type="Proteomes" id="UP000066042"/>
    </source>
</evidence>
<dbReference type="PATRIC" id="fig|55802.8.peg.1415"/>
<evidence type="ECO:0000256" key="3">
    <source>
        <dbReference type="ARBA" id="ARBA00010256"/>
    </source>
</evidence>
<gene>
    <name evidence="7" type="ORF">TBCH5v1_1437</name>
</gene>
<dbReference type="STRING" id="55802.TBCH5v1_1437"/>
<proteinExistence type="inferred from homology"/>
<dbReference type="GO" id="GO:0097588">
    <property type="term" value="P:archaeal or bacterial-type flagellum-dependent cell motility"/>
    <property type="evidence" value="ECO:0007669"/>
    <property type="project" value="InterPro"/>
</dbReference>
<evidence type="ECO:0000256" key="5">
    <source>
        <dbReference type="RuleBase" id="RU361282"/>
    </source>
</evidence>
<dbReference type="NCBIfam" id="NF006325">
    <property type="entry name" value="PRK08541.1"/>
    <property type="match status" value="1"/>
</dbReference>
<feature type="transmembrane region" description="Helical" evidence="6">
    <location>
        <begin position="7"/>
        <end position="30"/>
    </location>
</feature>
<evidence type="ECO:0000256" key="2">
    <source>
        <dbReference type="ARBA" id="ARBA00004618"/>
    </source>
</evidence>
<dbReference type="RefSeq" id="WP_082585123.1">
    <property type="nucleotide sequence ID" value="NZ_CP013050.1"/>
</dbReference>
<organism evidence="7 8">
    <name type="scientific">Thermococcus barophilus</name>
    <dbReference type="NCBI Taxonomy" id="55802"/>
    <lineage>
        <taxon>Archaea</taxon>
        <taxon>Methanobacteriati</taxon>
        <taxon>Methanobacteriota</taxon>
        <taxon>Thermococci</taxon>
        <taxon>Thermococcales</taxon>
        <taxon>Thermococcaceae</taxon>
        <taxon>Thermococcus</taxon>
    </lineage>
</organism>
<dbReference type="Proteomes" id="UP000066042">
    <property type="component" value="Chromosome"/>
</dbReference>
<keyword evidence="6" id="KW-0472">Membrane</keyword>
<keyword evidence="6" id="KW-0812">Transmembrane</keyword>
<dbReference type="EMBL" id="CP013050">
    <property type="protein sequence ID" value="ALM75354.1"/>
    <property type="molecule type" value="Genomic_DNA"/>
</dbReference>
<evidence type="ECO:0000256" key="4">
    <source>
        <dbReference type="ARBA" id="ARBA00022440"/>
    </source>
</evidence>
<comment type="function">
    <text evidence="1 5">Flagellin is the subunit protein which polymerizes to form the filaments of archaeal flagella.</text>
</comment>
<dbReference type="InterPro" id="IPR002774">
    <property type="entry name" value="Flagellin_arc-type"/>
</dbReference>
<accession>A0A0S1XC37</accession>
<protein>
    <recommendedName>
        <fullName evidence="5">Flagellin</fullName>
    </recommendedName>
</protein>
<comment type="subcellular location">
    <subcellularLocation>
        <location evidence="2 5">Archaeal flagellum</location>
    </subcellularLocation>
</comment>
<dbReference type="InterPro" id="IPR013373">
    <property type="entry name" value="Flagellin/pilin_N_arc"/>
</dbReference>
<dbReference type="Pfam" id="PF01917">
    <property type="entry name" value="Flagellin_arch-type"/>
    <property type="match status" value="2"/>
</dbReference>
<dbReference type="NCBIfam" id="TIGR02537">
    <property type="entry name" value="arch_flag_Nterm"/>
    <property type="match status" value="1"/>
</dbReference>
<name>A0A0S1XC37_THEBA</name>